<proteinExistence type="predicted"/>
<dbReference type="AlphaFoldDB" id="A0A172TUU9"/>
<dbReference type="OrthoDB" id="825807at2"/>
<protein>
    <recommendedName>
        <fullName evidence="3">Outer membrane protein beta-barrel domain-containing protein</fullName>
    </recommendedName>
</protein>
<name>A0A172TUU9_9BACT</name>
<reference evidence="1 2" key="2">
    <citation type="journal article" date="2016" name="Int. J. Syst. Evol. Microbiol.">
        <title>Flavisolibacter tropicus sp. nov., isolated from tropical soil.</title>
        <authorList>
            <person name="Lee J.J."/>
            <person name="Kang M.S."/>
            <person name="Kim G.S."/>
            <person name="Lee C.S."/>
            <person name="Lim S."/>
            <person name="Lee J."/>
            <person name="Roh S.H."/>
            <person name="Kang H."/>
            <person name="Ha J.M."/>
            <person name="Bae S."/>
            <person name="Jung H.Y."/>
            <person name="Kim M.K."/>
        </authorList>
    </citation>
    <scope>NUCLEOTIDE SEQUENCE [LARGE SCALE GENOMIC DNA]</scope>
    <source>
        <strain evidence="1 2">LCS9</strain>
    </source>
</reference>
<dbReference type="RefSeq" id="WP_066404026.1">
    <property type="nucleotide sequence ID" value="NZ_CP011390.1"/>
</dbReference>
<dbReference type="KEGG" id="fla:SY85_09805"/>
<accession>A0A172TUU9</accession>
<evidence type="ECO:0000313" key="2">
    <source>
        <dbReference type="Proteomes" id="UP000077177"/>
    </source>
</evidence>
<reference evidence="2" key="1">
    <citation type="submission" date="2015-01" db="EMBL/GenBank/DDBJ databases">
        <title>Flavisolibacter sp./LCS9/ whole genome sequencing.</title>
        <authorList>
            <person name="Kim M.K."/>
            <person name="Srinivasan S."/>
            <person name="Lee J.-J."/>
        </authorList>
    </citation>
    <scope>NUCLEOTIDE SEQUENCE [LARGE SCALE GENOMIC DNA]</scope>
    <source>
        <strain evidence="2">LCS9</strain>
    </source>
</reference>
<organism evidence="1 2">
    <name type="scientific">Flavisolibacter tropicus</name>
    <dbReference type="NCBI Taxonomy" id="1492898"/>
    <lineage>
        <taxon>Bacteria</taxon>
        <taxon>Pseudomonadati</taxon>
        <taxon>Bacteroidota</taxon>
        <taxon>Chitinophagia</taxon>
        <taxon>Chitinophagales</taxon>
        <taxon>Chitinophagaceae</taxon>
        <taxon>Flavisolibacter</taxon>
    </lineage>
</organism>
<keyword evidence="2" id="KW-1185">Reference proteome</keyword>
<gene>
    <name evidence="1" type="ORF">SY85_09805</name>
</gene>
<dbReference type="EMBL" id="CP011390">
    <property type="protein sequence ID" value="ANE50748.1"/>
    <property type="molecule type" value="Genomic_DNA"/>
</dbReference>
<dbReference type="Proteomes" id="UP000077177">
    <property type="component" value="Chromosome"/>
</dbReference>
<evidence type="ECO:0000313" key="1">
    <source>
        <dbReference type="EMBL" id="ANE50748.1"/>
    </source>
</evidence>
<evidence type="ECO:0008006" key="3">
    <source>
        <dbReference type="Google" id="ProtNLM"/>
    </source>
</evidence>
<sequence>MKTIATFYGFLLLIGSTSCGVIPLNNQFEKAGTLKEGNIELGGNISRYEYMPSLSEDLSPDEPSGFQSLGARIGIGLTDKADLKFRYERQVIAYSGEKSRMNFFSIVPKFAIKEKEFSFLIPFSVYSLKDTYDSKPYTSNTFSIAPQLLYTFTSPKNKSDLTFGFKGEVEFGEETIIPILLFGGSVGAGFSSDLSKWAIRPEIGATFIGGFLDWSYGVGFQYTIPKRKRAH</sequence>
<dbReference type="PROSITE" id="PS51257">
    <property type="entry name" value="PROKAR_LIPOPROTEIN"/>
    <property type="match status" value="1"/>
</dbReference>